<sequence>MLTRKLLPYSWITLIILLCILDVILANDYDSENDEDDYDDNKNQPSKDKGSDKRQNKDTSTGNNVNSTKPAETIVNKAPQNKDWLSEIDLSDVVGKVRPVGSGICKEPKCDGTDNDLCFESCGNVARPEDVYGCPNAKTWALSFDDGPSNVTVDLLNFLDEADVKVTFCVMGSQAQQYPDILKRAYESGHQIASHTWSHPHLMSLTNEEIVYEIRSTEEAIEKAIGVRPRYIRPPYGEADDRVKSIFKKLGYKTLMWNVDPTDYNVYMMPDGGEKIQKAFDNIINGVPSLLNAHNDPGYISLQHDLYNTSMQQVPKIIQALKNNGYTLTTAAQCIGDSQPHAEPDSPRIPVEDEEEEDKDNDDLDEDAIKDKVKAKAQTKPGQESGKAPQLEQVSKKNEAEQFIQATQMDQGKVEQKSPHNFSPKAQINQPQAKAQVSGSNSLTSSLTSLFLIASFASYFL</sequence>
<dbReference type="GO" id="GO:0046872">
    <property type="term" value="F:metal ion binding"/>
    <property type="evidence" value="ECO:0007669"/>
    <property type="project" value="UniProtKB-KW"/>
</dbReference>
<evidence type="ECO:0000259" key="5">
    <source>
        <dbReference type="PROSITE" id="PS51677"/>
    </source>
</evidence>
<dbReference type="Gene3D" id="3.20.20.370">
    <property type="entry name" value="Glycoside hydrolase/deacetylase"/>
    <property type="match status" value="1"/>
</dbReference>
<dbReference type="InterPro" id="IPR002509">
    <property type="entry name" value="NODB_dom"/>
</dbReference>
<feature type="domain" description="NodB homology" evidence="5">
    <location>
        <begin position="138"/>
        <end position="329"/>
    </location>
</feature>
<dbReference type="AlphaFoldDB" id="A0A1C7N3J4"/>
<dbReference type="STRING" id="101091.A0A1C7N3J4"/>
<dbReference type="EMBL" id="LUGH01000702">
    <property type="protein sequence ID" value="OBZ83209.1"/>
    <property type="molecule type" value="Genomic_DNA"/>
</dbReference>
<name>A0A1C7N3J4_9FUNG</name>
<dbReference type="InParanoid" id="A0A1C7N3J4"/>
<feature type="compositionally biased region" description="Polar residues" evidence="3">
    <location>
        <begin position="58"/>
        <end position="70"/>
    </location>
</feature>
<comment type="caution">
    <text evidence="6">The sequence shown here is derived from an EMBL/GenBank/DDBJ whole genome shotgun (WGS) entry which is preliminary data.</text>
</comment>
<feature type="chain" id="PRO_5008889470" evidence="4">
    <location>
        <begin position="27"/>
        <end position="461"/>
    </location>
</feature>
<dbReference type="InterPro" id="IPR050248">
    <property type="entry name" value="Polysacc_deacetylase_ArnD"/>
</dbReference>
<feature type="compositionally biased region" description="Polar residues" evidence="3">
    <location>
        <begin position="419"/>
        <end position="436"/>
    </location>
</feature>
<feature type="compositionally biased region" description="Basic and acidic residues" evidence="3">
    <location>
        <begin position="40"/>
        <end position="57"/>
    </location>
</feature>
<reference evidence="6 7" key="1">
    <citation type="submission" date="2016-03" db="EMBL/GenBank/DDBJ databases">
        <title>Choanephora cucurbitarum.</title>
        <authorList>
            <person name="Min B."/>
            <person name="Park H."/>
            <person name="Park J.-H."/>
            <person name="Shin H.-D."/>
            <person name="Choi I.-G."/>
        </authorList>
    </citation>
    <scope>NUCLEOTIDE SEQUENCE [LARGE SCALE GENOMIC DNA]</scope>
    <source>
        <strain evidence="6 7">KUS-F28377</strain>
    </source>
</reference>
<accession>A0A1C7N3J4</accession>
<dbReference type="PANTHER" id="PTHR10587">
    <property type="entry name" value="GLYCOSYL TRANSFERASE-RELATED"/>
    <property type="match status" value="1"/>
</dbReference>
<proteinExistence type="predicted"/>
<keyword evidence="2" id="KW-0378">Hydrolase</keyword>
<dbReference type="InterPro" id="IPR011330">
    <property type="entry name" value="Glyco_hydro/deAcase_b/a-brl"/>
</dbReference>
<evidence type="ECO:0000313" key="7">
    <source>
        <dbReference type="Proteomes" id="UP000093000"/>
    </source>
</evidence>
<evidence type="ECO:0000313" key="6">
    <source>
        <dbReference type="EMBL" id="OBZ83209.1"/>
    </source>
</evidence>
<dbReference type="GO" id="GO:0005975">
    <property type="term" value="P:carbohydrate metabolic process"/>
    <property type="evidence" value="ECO:0007669"/>
    <property type="project" value="InterPro"/>
</dbReference>
<feature type="compositionally biased region" description="Acidic residues" evidence="3">
    <location>
        <begin position="352"/>
        <end position="366"/>
    </location>
</feature>
<dbReference type="PROSITE" id="PS51677">
    <property type="entry name" value="NODB"/>
    <property type="match status" value="1"/>
</dbReference>
<feature type="signal peptide" evidence="4">
    <location>
        <begin position="1"/>
        <end position="26"/>
    </location>
</feature>
<feature type="region of interest" description="Disordered" evidence="3">
    <location>
        <begin position="32"/>
        <end position="76"/>
    </location>
</feature>
<evidence type="ECO:0000256" key="3">
    <source>
        <dbReference type="SAM" id="MobiDB-lite"/>
    </source>
</evidence>
<protein>
    <submittedName>
        <fullName evidence="6">Chitin deacetylase</fullName>
    </submittedName>
</protein>
<evidence type="ECO:0000256" key="2">
    <source>
        <dbReference type="ARBA" id="ARBA00022801"/>
    </source>
</evidence>
<feature type="region of interest" description="Disordered" evidence="3">
    <location>
        <begin position="336"/>
        <end position="436"/>
    </location>
</feature>
<evidence type="ECO:0000256" key="4">
    <source>
        <dbReference type="SAM" id="SignalP"/>
    </source>
</evidence>
<dbReference type="OrthoDB" id="407355at2759"/>
<organism evidence="6 7">
    <name type="scientific">Choanephora cucurbitarum</name>
    <dbReference type="NCBI Taxonomy" id="101091"/>
    <lineage>
        <taxon>Eukaryota</taxon>
        <taxon>Fungi</taxon>
        <taxon>Fungi incertae sedis</taxon>
        <taxon>Mucoromycota</taxon>
        <taxon>Mucoromycotina</taxon>
        <taxon>Mucoromycetes</taxon>
        <taxon>Mucorales</taxon>
        <taxon>Mucorineae</taxon>
        <taxon>Choanephoraceae</taxon>
        <taxon>Choanephoroideae</taxon>
        <taxon>Choanephora</taxon>
    </lineage>
</organism>
<dbReference type="SUPFAM" id="SSF88713">
    <property type="entry name" value="Glycoside hydrolase/deacetylase"/>
    <property type="match status" value="1"/>
</dbReference>
<keyword evidence="1" id="KW-0479">Metal-binding</keyword>
<dbReference type="GO" id="GO:0004099">
    <property type="term" value="F:chitin deacetylase activity"/>
    <property type="evidence" value="ECO:0007669"/>
    <property type="project" value="TreeGrafter"/>
</dbReference>
<keyword evidence="7" id="KW-1185">Reference proteome</keyword>
<dbReference type="PANTHER" id="PTHR10587:SF133">
    <property type="entry name" value="CHITIN DEACETYLASE 1-RELATED"/>
    <property type="match status" value="1"/>
</dbReference>
<dbReference type="GO" id="GO:0009272">
    <property type="term" value="P:fungal-type cell wall biogenesis"/>
    <property type="evidence" value="ECO:0007669"/>
    <property type="project" value="UniProtKB-ARBA"/>
</dbReference>
<keyword evidence="4" id="KW-0732">Signal</keyword>
<dbReference type="Proteomes" id="UP000093000">
    <property type="component" value="Unassembled WGS sequence"/>
</dbReference>
<gene>
    <name evidence="6" type="primary">CDA_11</name>
    <name evidence="6" type="ORF">A0J61_08742</name>
</gene>
<dbReference type="GO" id="GO:0016020">
    <property type="term" value="C:membrane"/>
    <property type="evidence" value="ECO:0007669"/>
    <property type="project" value="TreeGrafter"/>
</dbReference>
<evidence type="ECO:0000256" key="1">
    <source>
        <dbReference type="ARBA" id="ARBA00022723"/>
    </source>
</evidence>
<dbReference type="Pfam" id="PF01522">
    <property type="entry name" value="Polysacc_deac_1"/>
    <property type="match status" value="1"/>
</dbReference>